<keyword evidence="4" id="KW-1133">Transmembrane helix</keyword>
<gene>
    <name evidence="7" type="ORF">N5B56_02095</name>
</gene>
<comment type="caution">
    <text evidence="7">The sequence shown here is derived from an EMBL/GenBank/DDBJ whole genome shotgun (WGS) entry which is preliminary data.</text>
</comment>
<reference evidence="7" key="1">
    <citation type="submission" date="2022-09" db="EMBL/GenBank/DDBJ databases">
        <title>Eubacterium sp. LFL-14 isolated from human feces.</title>
        <authorList>
            <person name="Liu F."/>
        </authorList>
    </citation>
    <scope>NUCLEOTIDE SEQUENCE</scope>
    <source>
        <strain evidence="7">LFL-14</strain>
    </source>
</reference>
<protein>
    <submittedName>
        <fullName evidence="7">Fibro-slime domain-containing protein</fullName>
    </submittedName>
</protein>
<sequence>MRKFLSTFLAVTLTATSVFCNGFSLAKSTVSADEMPQTMKMPIVIYDHLNDDMLFEYVLGTKLSMYDESDTSGNAGKGLVETQLGEDGTPVYKKETVIQLAKDLKEYLETQNPGNQTELYKRLRNQIVEEGDSEKLIGKTLTIQERGWNFGDLTYKTQDGYGYWYSGDELVWKKQGDWLIALKDGATATFDFGKLEAGNYTFTPYPGITKDVELKIITENGNEYTVSGSCDFVLDSAQNVKLTVKATAVEGALVNPTLYKDGTAIGKFTNITNEYNVPFTELGWKAEDGSTWKVSGYGGITCDAGENTEAYLEYAVTPGRTYKISSVFNENNSFDLKIRNNGTDEVMADNLKQGDTFDIPEGVNKVKICIASNKTDAEQNDYRFNDLNVEKKPGAKLASDSDLDAAYEVSKNKFTRVTGQKAATSQDIENCMDYAYYVLNTFWTDTNGDITKKTDAYKSIQLNYVNEKYSFNNSNVVYDIANKNIYRDETNAPEGDGFFPLDDDVLGEASDLTAPFGKTDELEGHNFHYAMKAHCEFIYSKAKNLSFKFEGDDDVYLFINGKLAMDIGGAHGRLSGNIDLNDEDTQTKLGLEEGETYTFDFFYMERHTTASNILIETNMYLEQASAKPSVKYTDKEGNELKDGDKVLVGEEVGINYSVVSGSDDMKDITFKDTDQGVTVGKDGIDFGDKGVYVKDNLIVEVLDRDGKVKKTYTISKEDLKDDVKKREFQNEIGNISLDKNETVVVKGLTKKADYEGKLTSTLDVSISGHDKGYDNNGNVTDKLIKVPTATVEVAIIPKADIKAEMQVTFKNPTTGETIDNDTAISQEKKIGLEYTITAKSGYMKNISVKDDFDGNEALSISSAGIELGNQVEVSDDGIKVTVTDKNGTVKETYTLSKADFEARNAAYDNFIKKFGDGNEALVMDIDDKITISGFNHTMTKDGLKSTPVGTITGPNPQYDEETDKINVVYDKADVDANGTLNAIPRVGVKYVVDPDKGTIATGDKTDYSIDENTSTGNQPTVTNKTGYTFTGWKMTANGAEKEYLGDPKDVLITEDTVFTAQFTTNKYKYTVKYVDKNGNLIPGYDAIQRAATDYNSLVSEDAIEIPGYHLVAGEQNSKNLTITENEDANVIEFVYEINKYDVKFNIEKDESGNKHGTINDAKDEITDVVEHGSNITTIPTAKADTGYEFVGWANEIAPDTILTEEEIKAMVITGNVGFVAKFAPKTYSYTVKYLDKDTNEEIADMKSASALFDSEVTETAVDVPFYAVDGSLTKSIIMKESGNEIVFLYEKNKHNVIFKAGDNGEITGDTNQSVKHDEKVTSVPTPTPDKGYEFVGWEKTVESGTVASENPANEKITEKTTFTAKFAPLKYDYVVRYLDEDGNELLTEKRVNAVDFGTKITENAEEIYGYTPDKTKADIVIDVTDNENQNVITFVYSKKDYKVTFNTDGNGTITGKTEDNVKYNEKVSEVPENNSNVGYKFTGWTMKTADGKETLVENPANEKITGNTTFTAHYEKVTLNYSVKYVDENGKELSPSEVKNSTYGENVEETAKQIAGYTAKEQKKSVTMKLEGNEIVFVYTKNPEDKNNQTVINNNNNTTKKDDKNTKTTKKDNKKNNKKAQTTKKNKSGNVLGEDESKNNKKSDKNVTVNGADSKSGTTTETDGNTTNTASHVTSPKTGTVTNILLAMMAMFIVSIVGIGACIIGLKKED</sequence>
<keyword evidence="4" id="KW-0812">Transmembrane</keyword>
<evidence type="ECO:0000256" key="5">
    <source>
        <dbReference type="SAM" id="SignalP"/>
    </source>
</evidence>
<dbReference type="Pfam" id="PF06458">
    <property type="entry name" value="MucBP"/>
    <property type="match status" value="4"/>
</dbReference>
<evidence type="ECO:0000256" key="4">
    <source>
        <dbReference type="SAM" id="Phobius"/>
    </source>
</evidence>
<evidence type="ECO:0000256" key="1">
    <source>
        <dbReference type="ARBA" id="ARBA00004196"/>
    </source>
</evidence>
<dbReference type="InterPro" id="IPR042229">
    <property type="entry name" value="Listeria/Bacterioides_rpt_sf"/>
</dbReference>
<dbReference type="EMBL" id="JAODBU010000002">
    <property type="protein sequence ID" value="MCT7397880.1"/>
    <property type="molecule type" value="Genomic_DNA"/>
</dbReference>
<keyword evidence="5" id="KW-0732">Signal</keyword>
<dbReference type="RefSeq" id="WP_260978293.1">
    <property type="nucleotide sequence ID" value="NZ_JAODBU010000002.1"/>
</dbReference>
<keyword evidence="8" id="KW-1185">Reference proteome</keyword>
<keyword evidence="4" id="KW-0472">Membrane</keyword>
<dbReference type="InterPro" id="IPR009459">
    <property type="entry name" value="MucBP_dom"/>
</dbReference>
<feature type="domain" description="PA14" evidence="6">
    <location>
        <begin position="477"/>
        <end position="634"/>
    </location>
</feature>
<comment type="subcellular location">
    <subcellularLocation>
        <location evidence="1">Cell envelope</location>
    </subcellularLocation>
</comment>
<feature type="compositionally biased region" description="Low complexity" evidence="3">
    <location>
        <begin position="1588"/>
        <end position="1598"/>
    </location>
</feature>
<feature type="compositionally biased region" description="Basic and acidic residues" evidence="3">
    <location>
        <begin position="1599"/>
        <end position="1615"/>
    </location>
</feature>
<dbReference type="InterPro" id="IPR037524">
    <property type="entry name" value="PA14/GLEYA"/>
</dbReference>
<feature type="compositionally biased region" description="Basic residues" evidence="3">
    <location>
        <begin position="1616"/>
        <end position="1627"/>
    </location>
</feature>
<dbReference type="InterPro" id="IPR011874">
    <property type="entry name" value="Fibro_Slime"/>
</dbReference>
<dbReference type="Pfam" id="PF18998">
    <property type="entry name" value="Flg_new_2"/>
    <property type="match status" value="2"/>
</dbReference>
<feature type="signal peptide" evidence="5">
    <location>
        <begin position="1"/>
        <end position="26"/>
    </location>
</feature>
<feature type="compositionally biased region" description="Basic and acidic residues" evidence="3">
    <location>
        <begin position="1635"/>
        <end position="1645"/>
    </location>
</feature>
<evidence type="ECO:0000256" key="2">
    <source>
        <dbReference type="ARBA" id="ARBA00022737"/>
    </source>
</evidence>
<evidence type="ECO:0000259" key="6">
    <source>
        <dbReference type="PROSITE" id="PS51820"/>
    </source>
</evidence>
<accession>A0ABT2LXH0</accession>
<feature type="compositionally biased region" description="Polar residues" evidence="3">
    <location>
        <begin position="1647"/>
        <end position="1656"/>
    </location>
</feature>
<name>A0ABT2LXH0_9FIRM</name>
<dbReference type="Gene3D" id="3.10.20.320">
    <property type="entry name" value="Putative peptidoglycan bound protein (lpxtg motif)"/>
    <property type="match status" value="3"/>
</dbReference>
<dbReference type="InterPro" id="IPR044060">
    <property type="entry name" value="Bacterial_rp_domain"/>
</dbReference>
<dbReference type="InterPro" id="IPR013378">
    <property type="entry name" value="InlB-like_B-rpt"/>
</dbReference>
<dbReference type="Proteomes" id="UP001431199">
    <property type="component" value="Unassembled WGS sequence"/>
</dbReference>
<dbReference type="Pfam" id="PF09479">
    <property type="entry name" value="Flg_new"/>
    <property type="match status" value="2"/>
</dbReference>
<evidence type="ECO:0000256" key="3">
    <source>
        <dbReference type="SAM" id="MobiDB-lite"/>
    </source>
</evidence>
<feature type="compositionally biased region" description="Low complexity" evidence="3">
    <location>
        <begin position="1657"/>
        <end position="1669"/>
    </location>
</feature>
<evidence type="ECO:0000313" key="7">
    <source>
        <dbReference type="EMBL" id="MCT7397880.1"/>
    </source>
</evidence>
<dbReference type="PANTHER" id="PTHR31137">
    <property type="entry name" value="PROTEIN PSIB-RELATED-RELATED"/>
    <property type="match status" value="1"/>
</dbReference>
<proteinExistence type="predicted"/>
<evidence type="ECO:0000313" key="8">
    <source>
        <dbReference type="Proteomes" id="UP001431199"/>
    </source>
</evidence>
<dbReference type="PROSITE" id="PS51820">
    <property type="entry name" value="PA14"/>
    <property type="match status" value="1"/>
</dbReference>
<organism evidence="7 8">
    <name type="scientific">Eubacterium album</name>
    <dbReference type="NCBI Taxonomy" id="2978477"/>
    <lineage>
        <taxon>Bacteria</taxon>
        <taxon>Bacillati</taxon>
        <taxon>Bacillota</taxon>
        <taxon>Clostridia</taxon>
        <taxon>Eubacteriales</taxon>
        <taxon>Eubacteriaceae</taxon>
        <taxon>Eubacterium</taxon>
    </lineage>
</organism>
<feature type="chain" id="PRO_5047332996" evidence="5">
    <location>
        <begin position="27"/>
        <end position="1710"/>
    </location>
</feature>
<feature type="region of interest" description="Disordered" evidence="3">
    <location>
        <begin position="1585"/>
        <end position="1676"/>
    </location>
</feature>
<dbReference type="InterPro" id="IPR051154">
    <property type="entry name" value="Prespore-cell_inducing_factor"/>
</dbReference>
<keyword evidence="2" id="KW-0677">Repeat</keyword>
<dbReference type="Gene3D" id="2.60.40.4270">
    <property type="entry name" value="Listeria-Bacteroides repeat domain"/>
    <property type="match status" value="2"/>
</dbReference>
<dbReference type="NCBIfam" id="TIGR02148">
    <property type="entry name" value="Fibro_Slime"/>
    <property type="match status" value="1"/>
</dbReference>
<feature type="transmembrane region" description="Helical" evidence="4">
    <location>
        <begin position="1684"/>
        <end position="1706"/>
    </location>
</feature>